<dbReference type="AlphaFoldDB" id="A0A1N7IVL8"/>
<reference evidence="5" key="1">
    <citation type="submission" date="2017-01" db="EMBL/GenBank/DDBJ databases">
        <authorList>
            <person name="Varghese N."/>
            <person name="Submissions S."/>
        </authorList>
    </citation>
    <scope>NUCLEOTIDE SEQUENCE [LARGE SCALE GENOMIC DNA]</scope>
    <source>
        <strain evidence="5">DSM 44531</strain>
    </source>
</reference>
<keyword evidence="1" id="KW-0560">Oxidoreductase</keyword>
<feature type="domain" description="FAD-binding" evidence="3">
    <location>
        <begin position="1"/>
        <end position="348"/>
    </location>
</feature>
<keyword evidence="2" id="KW-0503">Monooxygenase</keyword>
<proteinExistence type="predicted"/>
<keyword evidence="5" id="KW-1185">Reference proteome</keyword>
<dbReference type="Proteomes" id="UP000186292">
    <property type="component" value="Unassembled WGS sequence"/>
</dbReference>
<dbReference type="PANTHER" id="PTHR13789:SF309">
    <property type="entry name" value="PUTATIVE (AFU_ORTHOLOGUE AFUA_6G14510)-RELATED"/>
    <property type="match status" value="1"/>
</dbReference>
<name>A0A1N7IVL8_9CORY</name>
<evidence type="ECO:0000256" key="1">
    <source>
        <dbReference type="ARBA" id="ARBA00023002"/>
    </source>
</evidence>
<protein>
    <submittedName>
        <fullName evidence="4">2-polyprenyl-6-methoxyphenol hydroxylase</fullName>
    </submittedName>
</protein>
<dbReference type="InterPro" id="IPR050493">
    <property type="entry name" value="FAD-dep_Monooxygenase_BioMet"/>
</dbReference>
<evidence type="ECO:0000259" key="3">
    <source>
        <dbReference type="Pfam" id="PF01494"/>
    </source>
</evidence>
<dbReference type="EMBL" id="FTOF01000002">
    <property type="protein sequence ID" value="SIS41090.1"/>
    <property type="molecule type" value="Genomic_DNA"/>
</dbReference>
<dbReference type="InterPro" id="IPR036188">
    <property type="entry name" value="FAD/NAD-bd_sf"/>
</dbReference>
<dbReference type="PRINTS" id="PR00420">
    <property type="entry name" value="RNGMNOXGNASE"/>
</dbReference>
<dbReference type="STRING" id="1161099.SAMN05444817_102152"/>
<dbReference type="Pfam" id="PF01494">
    <property type="entry name" value="FAD_binding_3"/>
    <property type="match status" value="1"/>
</dbReference>
<dbReference type="InterPro" id="IPR002938">
    <property type="entry name" value="FAD-bd"/>
</dbReference>
<dbReference type="Gene3D" id="3.50.50.60">
    <property type="entry name" value="FAD/NAD(P)-binding domain"/>
    <property type="match status" value="2"/>
</dbReference>
<dbReference type="PANTHER" id="PTHR13789">
    <property type="entry name" value="MONOOXYGENASE"/>
    <property type="match status" value="1"/>
</dbReference>
<evidence type="ECO:0000256" key="2">
    <source>
        <dbReference type="ARBA" id="ARBA00023033"/>
    </source>
</evidence>
<sequence>MIVGGSLVGLSAAITFARSGHHVTVLERARRTRQAVGAVRLDDDRLRGVISEDNATHQDAVAPAARPKRDEEHAALWTDVHERLAFTAEYQPNLTLLHETQVVEVGQDADTVWAVTDSGATLRASMLVGADGPRSLVRRAVAPDYPDAASTGYGVWYGTATEADRLHVGTRPSGLELMDRGHQVLLGFPLDDPFTEPGAIGWGLGWTWYGSVDGLFPGPRVPYGCSDRDALTPESVDDALREQLISEAERRWPPLWQAAIATSIREQRVGGIAVLDYLPVKLANGRMVLIGEAVHATTPLSGRGISVSLEDIDALSWHMRSVRERGVLAVLSEYEHERLPAAQELVRNDRRLRCHIER</sequence>
<dbReference type="GO" id="GO:0004497">
    <property type="term" value="F:monooxygenase activity"/>
    <property type="evidence" value="ECO:0007669"/>
    <property type="project" value="UniProtKB-KW"/>
</dbReference>
<accession>A0A1N7IVL8</accession>
<evidence type="ECO:0000313" key="4">
    <source>
        <dbReference type="EMBL" id="SIS41090.1"/>
    </source>
</evidence>
<dbReference type="SUPFAM" id="SSF51905">
    <property type="entry name" value="FAD/NAD(P)-binding domain"/>
    <property type="match status" value="1"/>
</dbReference>
<gene>
    <name evidence="4" type="ORF">SAMN05444817_102152</name>
</gene>
<dbReference type="GO" id="GO:0071949">
    <property type="term" value="F:FAD binding"/>
    <property type="evidence" value="ECO:0007669"/>
    <property type="project" value="InterPro"/>
</dbReference>
<organism evidence="4 5">
    <name type="scientific">Corynebacterium appendicis CIP 107643</name>
    <dbReference type="NCBI Taxonomy" id="1161099"/>
    <lineage>
        <taxon>Bacteria</taxon>
        <taxon>Bacillati</taxon>
        <taxon>Actinomycetota</taxon>
        <taxon>Actinomycetes</taxon>
        <taxon>Mycobacteriales</taxon>
        <taxon>Corynebacteriaceae</taxon>
        <taxon>Corynebacterium</taxon>
    </lineage>
</organism>
<evidence type="ECO:0000313" key="5">
    <source>
        <dbReference type="Proteomes" id="UP000186292"/>
    </source>
</evidence>